<comment type="miscellaneous">
    <text evidence="7">The porphobilinogen subunits are added to the dipyrromethane group.</text>
</comment>
<proteinExistence type="inferred from homology"/>
<dbReference type="Proteomes" id="UP000261811">
    <property type="component" value="Unassembled WGS sequence"/>
</dbReference>
<dbReference type="InterPro" id="IPR022417">
    <property type="entry name" value="Porphobilin_deaminase_N"/>
</dbReference>
<keyword evidence="4 7" id="KW-0808">Transferase</keyword>
<dbReference type="PIRSF" id="PIRSF001438">
    <property type="entry name" value="4pyrrol_synth_OHMeBilane_synth"/>
    <property type="match status" value="1"/>
</dbReference>
<dbReference type="OrthoDB" id="9810298at2"/>
<name>A0A372JD77_9ACTN</name>
<feature type="domain" description="Porphobilinogen deaminase N-terminal" evidence="8">
    <location>
        <begin position="1"/>
        <end position="210"/>
    </location>
</feature>
<dbReference type="GO" id="GO:0005737">
    <property type="term" value="C:cytoplasm"/>
    <property type="evidence" value="ECO:0007669"/>
    <property type="project" value="UniProtKB-UniRule"/>
</dbReference>
<dbReference type="HAMAP" id="MF_00260">
    <property type="entry name" value="Porphobil_deam"/>
    <property type="match status" value="1"/>
</dbReference>
<dbReference type="PANTHER" id="PTHR11557:SF0">
    <property type="entry name" value="PORPHOBILINOGEN DEAMINASE"/>
    <property type="match status" value="1"/>
</dbReference>
<dbReference type="SUPFAM" id="SSF54782">
    <property type="entry name" value="Porphobilinogen deaminase (hydroxymethylbilane synthase), C-terminal domain"/>
    <property type="match status" value="1"/>
</dbReference>
<evidence type="ECO:0000259" key="9">
    <source>
        <dbReference type="Pfam" id="PF03900"/>
    </source>
</evidence>
<evidence type="ECO:0000256" key="5">
    <source>
        <dbReference type="ARBA" id="ARBA00023244"/>
    </source>
</evidence>
<dbReference type="Pfam" id="PF03900">
    <property type="entry name" value="Porphobil_deamC"/>
    <property type="match status" value="1"/>
</dbReference>
<dbReference type="PRINTS" id="PR00151">
    <property type="entry name" value="PORPHBDMNASE"/>
</dbReference>
<evidence type="ECO:0000256" key="2">
    <source>
        <dbReference type="ARBA" id="ARBA00005638"/>
    </source>
</evidence>
<dbReference type="GO" id="GO:0006782">
    <property type="term" value="P:protoporphyrinogen IX biosynthetic process"/>
    <property type="evidence" value="ECO:0007669"/>
    <property type="project" value="UniProtKB-UniRule"/>
</dbReference>
<dbReference type="Gene3D" id="3.40.190.10">
    <property type="entry name" value="Periplasmic binding protein-like II"/>
    <property type="match status" value="2"/>
</dbReference>
<dbReference type="GO" id="GO:0004418">
    <property type="term" value="F:hydroxymethylbilane synthase activity"/>
    <property type="evidence" value="ECO:0007669"/>
    <property type="project" value="UniProtKB-UniRule"/>
</dbReference>
<dbReference type="InterPro" id="IPR000860">
    <property type="entry name" value="HemC"/>
</dbReference>
<organism evidence="10 11">
    <name type="scientific">Actinomadura logoneensis</name>
    <dbReference type="NCBI Taxonomy" id="2293572"/>
    <lineage>
        <taxon>Bacteria</taxon>
        <taxon>Bacillati</taxon>
        <taxon>Actinomycetota</taxon>
        <taxon>Actinomycetes</taxon>
        <taxon>Streptosporangiales</taxon>
        <taxon>Thermomonosporaceae</taxon>
        <taxon>Actinomadura</taxon>
    </lineage>
</organism>
<comment type="subunit">
    <text evidence="3 7">Monomer.</text>
</comment>
<keyword evidence="5 7" id="KW-0627">Porphyrin biosynthesis</keyword>
<sequence length="302" mass="32047">MRLGTRPSALAMAQARTVAGEWERRCEGLRVEIVPITTSGDRHQGIGDLLALGGKGAFVKEIDRALIDGEIDAALHCAKDLPGDVPRPEGVALGACLEREDAGDIAVFRDGDVARTLADLPAGARVGTSAVRRCAQLMQRYPQLRFEPVRGNVDTRLAKLDKGDYAAIVLARVGLLRLGVERVHERLDILPAVGAGVLVLECRAGDRAVAEQAERLDHAPTRSRLAAERALLAVLRGSCDTPIAGHARLRGELELRAAVFSRDGARVLTASRTAPAAEAERLGAAVGGELLDRGAGELIHQA</sequence>
<accession>A0A372JD77</accession>
<comment type="function">
    <text evidence="1 7">Tetrapolymerization of the monopyrrole PBG into the hydroxymethylbilane pre-uroporphyrinogen in several discrete steps.</text>
</comment>
<feature type="domain" description="Porphobilinogen deaminase C-terminal" evidence="9">
    <location>
        <begin position="226"/>
        <end position="291"/>
    </location>
</feature>
<evidence type="ECO:0000256" key="1">
    <source>
        <dbReference type="ARBA" id="ARBA00002869"/>
    </source>
</evidence>
<evidence type="ECO:0000256" key="6">
    <source>
        <dbReference type="ARBA" id="ARBA00048169"/>
    </source>
</evidence>
<gene>
    <name evidence="7" type="primary">hemC</name>
    <name evidence="10" type="ORF">DZF91_33375</name>
</gene>
<protein>
    <recommendedName>
        <fullName evidence="7">Porphobilinogen deaminase</fullName>
        <shortName evidence="7">PBG</shortName>
        <ecNumber evidence="7">2.5.1.61</ecNumber>
    </recommendedName>
    <alternativeName>
        <fullName evidence="7">Hydroxymethylbilane synthase</fullName>
        <shortName evidence="7">HMBS</shortName>
    </alternativeName>
    <alternativeName>
        <fullName evidence="7">Pre-uroporphyrinogen synthase</fullName>
    </alternativeName>
</protein>
<keyword evidence="11" id="KW-1185">Reference proteome</keyword>
<dbReference type="InterPro" id="IPR036803">
    <property type="entry name" value="Porphobilinogen_deaminase_C_sf"/>
</dbReference>
<dbReference type="Gene3D" id="3.30.160.40">
    <property type="entry name" value="Porphobilinogen deaminase, C-terminal domain"/>
    <property type="match status" value="1"/>
</dbReference>
<dbReference type="InterPro" id="IPR022418">
    <property type="entry name" value="Porphobilinogen_deaminase_C"/>
</dbReference>
<evidence type="ECO:0000313" key="11">
    <source>
        <dbReference type="Proteomes" id="UP000261811"/>
    </source>
</evidence>
<dbReference type="PANTHER" id="PTHR11557">
    <property type="entry name" value="PORPHOBILINOGEN DEAMINASE"/>
    <property type="match status" value="1"/>
</dbReference>
<evidence type="ECO:0000256" key="7">
    <source>
        <dbReference type="HAMAP-Rule" id="MF_00260"/>
    </source>
</evidence>
<feature type="modified residue" description="S-(dipyrrolylmethanemethyl)cysteine" evidence="7">
    <location>
        <position position="239"/>
    </location>
</feature>
<dbReference type="PROSITE" id="PS00533">
    <property type="entry name" value="PORPHOBILINOGEN_DEAM"/>
    <property type="match status" value="1"/>
</dbReference>
<dbReference type="NCBIfam" id="TIGR00212">
    <property type="entry name" value="hemC"/>
    <property type="match status" value="1"/>
</dbReference>
<comment type="cofactor">
    <cofactor evidence="7">
        <name>dipyrromethane</name>
        <dbReference type="ChEBI" id="CHEBI:60342"/>
    </cofactor>
    <text evidence="7">Binds 1 dipyrromethane group covalently.</text>
</comment>
<dbReference type="AlphaFoldDB" id="A0A372JD77"/>
<dbReference type="Pfam" id="PF01379">
    <property type="entry name" value="Porphobil_deam"/>
    <property type="match status" value="1"/>
</dbReference>
<dbReference type="EMBL" id="QURH01000981">
    <property type="protein sequence ID" value="RFU37338.1"/>
    <property type="molecule type" value="Genomic_DNA"/>
</dbReference>
<evidence type="ECO:0000259" key="8">
    <source>
        <dbReference type="Pfam" id="PF01379"/>
    </source>
</evidence>
<comment type="caution">
    <text evidence="10">The sequence shown here is derived from an EMBL/GenBank/DDBJ whole genome shotgun (WGS) entry which is preliminary data.</text>
</comment>
<dbReference type="RefSeq" id="WP_117361034.1">
    <property type="nucleotide sequence ID" value="NZ_QURH01000981.1"/>
</dbReference>
<evidence type="ECO:0000313" key="10">
    <source>
        <dbReference type="EMBL" id="RFU37338.1"/>
    </source>
</evidence>
<dbReference type="InterPro" id="IPR022419">
    <property type="entry name" value="Porphobilin_deaminase_cofac_BS"/>
</dbReference>
<reference evidence="10 11" key="1">
    <citation type="submission" date="2018-08" db="EMBL/GenBank/DDBJ databases">
        <title>Actinomadura jelena sp. nov., a novel Actinomycete isolated from soil in Chad.</title>
        <authorList>
            <person name="Shi L."/>
        </authorList>
    </citation>
    <scope>NUCLEOTIDE SEQUENCE [LARGE SCALE GENOMIC DNA]</scope>
    <source>
        <strain evidence="10 11">NEAU-G17</strain>
    </source>
</reference>
<dbReference type="EC" id="2.5.1.61" evidence="7"/>
<dbReference type="FunFam" id="3.40.190.10:FF:000005">
    <property type="entry name" value="Porphobilinogen deaminase"/>
    <property type="match status" value="1"/>
</dbReference>
<evidence type="ECO:0000256" key="4">
    <source>
        <dbReference type="ARBA" id="ARBA00022679"/>
    </source>
</evidence>
<evidence type="ECO:0000256" key="3">
    <source>
        <dbReference type="ARBA" id="ARBA00011245"/>
    </source>
</evidence>
<dbReference type="SUPFAM" id="SSF53850">
    <property type="entry name" value="Periplasmic binding protein-like II"/>
    <property type="match status" value="1"/>
</dbReference>
<comment type="similarity">
    <text evidence="2 7">Belongs to the HMBS family.</text>
</comment>
<comment type="catalytic activity">
    <reaction evidence="6 7">
        <text>4 porphobilinogen + H2O = hydroxymethylbilane + 4 NH4(+)</text>
        <dbReference type="Rhea" id="RHEA:13185"/>
        <dbReference type="ChEBI" id="CHEBI:15377"/>
        <dbReference type="ChEBI" id="CHEBI:28938"/>
        <dbReference type="ChEBI" id="CHEBI:57845"/>
        <dbReference type="ChEBI" id="CHEBI:58126"/>
        <dbReference type="EC" id="2.5.1.61"/>
    </reaction>
</comment>